<evidence type="ECO:0000313" key="2">
    <source>
        <dbReference type="Proteomes" id="UP000650467"/>
    </source>
</evidence>
<comment type="caution">
    <text evidence="1">The sequence shown here is derived from an EMBL/GenBank/DDBJ whole genome shotgun (WGS) entry which is preliminary data.</text>
</comment>
<dbReference type="Gene3D" id="3.40.50.1110">
    <property type="entry name" value="SGNH hydrolase"/>
    <property type="match status" value="1"/>
</dbReference>
<evidence type="ECO:0000313" key="1">
    <source>
        <dbReference type="EMBL" id="KAG2427950.1"/>
    </source>
</evidence>
<accession>A0A835SW81</accession>
<sequence length="210" mass="21634">MNGDTGPATLDTWKQQYRALLVSIAAKLHARAGASGTATGTAAPTSVPLLIMTLPPLGEDLTDAVNARVDAYNAALTQIVLDFAKEQKALLKPASGAAAARAVVLDVKLVDVSSECKAAIAKNQAARQAGGNWAPLALPTPFGKAVKAIIRCQLARDVWGRSYDAQSDAVGAAVITPDAIHINERGADLLVGLLAAQLVKPLAPPPPPPK</sequence>
<keyword evidence="2" id="KW-1185">Reference proteome</keyword>
<evidence type="ECO:0008006" key="3">
    <source>
        <dbReference type="Google" id="ProtNLM"/>
    </source>
</evidence>
<proteinExistence type="predicted"/>
<dbReference type="Proteomes" id="UP000650467">
    <property type="component" value="Unassembled WGS sequence"/>
</dbReference>
<reference evidence="1" key="1">
    <citation type="journal article" date="2020" name="bioRxiv">
        <title>Comparative genomics of Chlamydomonas.</title>
        <authorList>
            <person name="Craig R.J."/>
            <person name="Hasan A.R."/>
            <person name="Ness R.W."/>
            <person name="Keightley P.D."/>
        </authorList>
    </citation>
    <scope>NUCLEOTIDE SEQUENCE</scope>
    <source>
        <strain evidence="1">SAG 7.73</strain>
    </source>
</reference>
<name>A0A835SW81_CHLIN</name>
<dbReference type="OrthoDB" id="543980at2759"/>
<gene>
    <name evidence="1" type="ORF">HXX76_011937</name>
</gene>
<dbReference type="AlphaFoldDB" id="A0A835SW81"/>
<dbReference type="InterPro" id="IPR036514">
    <property type="entry name" value="SGNH_hydro_sf"/>
</dbReference>
<protein>
    <recommendedName>
        <fullName evidence="3">SGNH hydrolase-type esterase domain-containing protein</fullName>
    </recommendedName>
</protein>
<organism evidence="1 2">
    <name type="scientific">Chlamydomonas incerta</name>
    <dbReference type="NCBI Taxonomy" id="51695"/>
    <lineage>
        <taxon>Eukaryota</taxon>
        <taxon>Viridiplantae</taxon>
        <taxon>Chlorophyta</taxon>
        <taxon>core chlorophytes</taxon>
        <taxon>Chlorophyceae</taxon>
        <taxon>CS clade</taxon>
        <taxon>Chlamydomonadales</taxon>
        <taxon>Chlamydomonadaceae</taxon>
        <taxon>Chlamydomonas</taxon>
    </lineage>
</organism>
<dbReference type="EMBL" id="JAEHOC010000037">
    <property type="protein sequence ID" value="KAG2427950.1"/>
    <property type="molecule type" value="Genomic_DNA"/>
</dbReference>